<name>A0AAQ3NBA0_VIGMU</name>
<dbReference type="PANTHER" id="PTHR24177:SF187">
    <property type="entry name" value="ANKYRIN REPEAT PROTEIN"/>
    <property type="match status" value="1"/>
</dbReference>
<evidence type="ECO:0000313" key="3">
    <source>
        <dbReference type="EMBL" id="WVZ05691.1"/>
    </source>
</evidence>
<dbReference type="Proteomes" id="UP001374535">
    <property type="component" value="Chromosome 6"/>
</dbReference>
<dbReference type="EMBL" id="CP144695">
    <property type="protein sequence ID" value="WVZ05691.1"/>
    <property type="molecule type" value="Genomic_DNA"/>
</dbReference>
<evidence type="ECO:0000313" key="4">
    <source>
        <dbReference type="Proteomes" id="UP001374535"/>
    </source>
</evidence>
<protein>
    <recommendedName>
        <fullName evidence="2">PGG domain-containing protein</fullName>
    </recommendedName>
</protein>
<reference evidence="3 4" key="1">
    <citation type="journal article" date="2023" name="Life. Sci Alliance">
        <title>Evolutionary insights into 3D genome organization and epigenetic landscape of Vigna mungo.</title>
        <authorList>
            <person name="Junaid A."/>
            <person name="Singh B."/>
            <person name="Bhatia S."/>
        </authorList>
    </citation>
    <scope>NUCLEOTIDE SEQUENCE [LARGE SCALE GENOMIC DNA]</scope>
    <source>
        <strain evidence="3">Urdbean</strain>
    </source>
</reference>
<accession>A0AAQ3NBA0</accession>
<proteinExistence type="predicted"/>
<organism evidence="3 4">
    <name type="scientific">Vigna mungo</name>
    <name type="common">Black gram</name>
    <name type="synonym">Phaseolus mungo</name>
    <dbReference type="NCBI Taxonomy" id="3915"/>
    <lineage>
        <taxon>Eukaryota</taxon>
        <taxon>Viridiplantae</taxon>
        <taxon>Streptophyta</taxon>
        <taxon>Embryophyta</taxon>
        <taxon>Tracheophyta</taxon>
        <taxon>Spermatophyta</taxon>
        <taxon>Magnoliopsida</taxon>
        <taxon>eudicotyledons</taxon>
        <taxon>Gunneridae</taxon>
        <taxon>Pentapetalae</taxon>
        <taxon>rosids</taxon>
        <taxon>fabids</taxon>
        <taxon>Fabales</taxon>
        <taxon>Fabaceae</taxon>
        <taxon>Papilionoideae</taxon>
        <taxon>50 kb inversion clade</taxon>
        <taxon>NPAAA clade</taxon>
        <taxon>indigoferoid/millettioid clade</taxon>
        <taxon>Phaseoleae</taxon>
        <taxon>Vigna</taxon>
    </lineage>
</organism>
<evidence type="ECO:0000259" key="2">
    <source>
        <dbReference type="Pfam" id="PF13962"/>
    </source>
</evidence>
<dbReference type="PANTHER" id="PTHR24177">
    <property type="entry name" value="CASKIN"/>
    <property type="match status" value="1"/>
</dbReference>
<feature type="domain" description="PGG" evidence="2">
    <location>
        <begin position="51"/>
        <end position="134"/>
    </location>
</feature>
<dbReference type="Pfam" id="PF13962">
    <property type="entry name" value="PGG"/>
    <property type="match status" value="1"/>
</dbReference>
<sequence>MVPGQFPNGGPAPECAPLIDKRRCASVKRCEDTRALEINSRSSNRWHSGGMSSALITGISFATSTAIPGSTDNGKPILGGQPAFDVFATASPIGLGFYITALVMFLAIVSSPKHVQHFRLSLPLKLIFVLDSLFASVTSEEAGDGREGWGRRRNIRRKVWWEGG</sequence>
<dbReference type="AlphaFoldDB" id="A0AAQ3NBA0"/>
<dbReference type="GO" id="GO:0016020">
    <property type="term" value="C:membrane"/>
    <property type="evidence" value="ECO:0007669"/>
    <property type="project" value="TreeGrafter"/>
</dbReference>
<feature type="transmembrane region" description="Helical" evidence="1">
    <location>
        <begin position="87"/>
        <end position="109"/>
    </location>
</feature>
<gene>
    <name evidence="3" type="ORF">V8G54_019037</name>
</gene>
<keyword evidence="4" id="KW-1185">Reference proteome</keyword>
<dbReference type="InterPro" id="IPR026961">
    <property type="entry name" value="PGG_dom"/>
</dbReference>
<evidence type="ECO:0000256" key="1">
    <source>
        <dbReference type="SAM" id="Phobius"/>
    </source>
</evidence>
<keyword evidence="1" id="KW-0812">Transmembrane</keyword>
<keyword evidence="1" id="KW-1133">Transmembrane helix</keyword>
<keyword evidence="1" id="KW-0472">Membrane</keyword>